<dbReference type="Proteomes" id="UP001151760">
    <property type="component" value="Unassembled WGS sequence"/>
</dbReference>
<organism evidence="2 3">
    <name type="scientific">Tanacetum coccineum</name>
    <dbReference type="NCBI Taxonomy" id="301880"/>
    <lineage>
        <taxon>Eukaryota</taxon>
        <taxon>Viridiplantae</taxon>
        <taxon>Streptophyta</taxon>
        <taxon>Embryophyta</taxon>
        <taxon>Tracheophyta</taxon>
        <taxon>Spermatophyta</taxon>
        <taxon>Magnoliopsida</taxon>
        <taxon>eudicotyledons</taxon>
        <taxon>Gunneridae</taxon>
        <taxon>Pentapetalae</taxon>
        <taxon>asterids</taxon>
        <taxon>campanulids</taxon>
        <taxon>Asterales</taxon>
        <taxon>Asteraceae</taxon>
        <taxon>Asteroideae</taxon>
        <taxon>Anthemideae</taxon>
        <taxon>Anthemidinae</taxon>
        <taxon>Tanacetum</taxon>
    </lineage>
</organism>
<protein>
    <submittedName>
        <fullName evidence="2">Uncharacterized protein</fullName>
    </submittedName>
</protein>
<reference evidence="2" key="2">
    <citation type="submission" date="2022-01" db="EMBL/GenBank/DDBJ databases">
        <authorList>
            <person name="Yamashiro T."/>
            <person name="Shiraishi A."/>
            <person name="Satake H."/>
            <person name="Nakayama K."/>
        </authorList>
    </citation>
    <scope>NUCLEOTIDE SEQUENCE</scope>
</reference>
<evidence type="ECO:0000256" key="1">
    <source>
        <dbReference type="SAM" id="MobiDB-lite"/>
    </source>
</evidence>
<dbReference type="EMBL" id="BQNB010009044">
    <property type="protein sequence ID" value="GJS57935.1"/>
    <property type="molecule type" value="Genomic_DNA"/>
</dbReference>
<evidence type="ECO:0000313" key="3">
    <source>
        <dbReference type="Proteomes" id="UP001151760"/>
    </source>
</evidence>
<gene>
    <name evidence="2" type="ORF">Tco_0652719</name>
</gene>
<proteinExistence type="predicted"/>
<sequence length="161" mass="18562">MMPHAVKILDWGDLMTYNRYSRPLGLGRTLTLGLWPNQADSKHNGPKLSLESHWPRPGYNKTDADWSQATPTSHQRIKVSEQVVVSEYLGNEQEAIQDRVDEALDNEEAVAQDSVDEHFDTAQDVVQDMVYEHFETEHDVVFHRHQSDCAYGMLYFYGPRL</sequence>
<reference evidence="2" key="1">
    <citation type="journal article" date="2022" name="Int. J. Mol. Sci.">
        <title>Draft Genome of Tanacetum Coccineum: Genomic Comparison of Closely Related Tanacetum-Family Plants.</title>
        <authorList>
            <person name="Yamashiro T."/>
            <person name="Shiraishi A."/>
            <person name="Nakayama K."/>
            <person name="Satake H."/>
        </authorList>
    </citation>
    <scope>NUCLEOTIDE SEQUENCE</scope>
</reference>
<accession>A0ABQ4WYT1</accession>
<feature type="region of interest" description="Disordered" evidence="1">
    <location>
        <begin position="36"/>
        <end position="55"/>
    </location>
</feature>
<evidence type="ECO:0000313" key="2">
    <source>
        <dbReference type="EMBL" id="GJS57935.1"/>
    </source>
</evidence>
<keyword evidence="3" id="KW-1185">Reference proteome</keyword>
<name>A0ABQ4WYT1_9ASTR</name>
<comment type="caution">
    <text evidence="2">The sequence shown here is derived from an EMBL/GenBank/DDBJ whole genome shotgun (WGS) entry which is preliminary data.</text>
</comment>